<accession>A0A926N9V4</accession>
<dbReference type="CDD" id="cd04792">
    <property type="entry name" value="LanM-like"/>
    <property type="match status" value="1"/>
</dbReference>
<evidence type="ECO:0000313" key="4">
    <source>
        <dbReference type="Proteomes" id="UP000661691"/>
    </source>
</evidence>
<dbReference type="PRINTS" id="PR01955">
    <property type="entry name" value="LANCFRANKIA"/>
</dbReference>
<evidence type="ECO:0000259" key="2">
    <source>
        <dbReference type="Pfam" id="PF13575"/>
    </source>
</evidence>
<dbReference type="GO" id="GO:0005886">
    <property type="term" value="C:plasma membrane"/>
    <property type="evidence" value="ECO:0007669"/>
    <property type="project" value="TreeGrafter"/>
</dbReference>
<protein>
    <submittedName>
        <fullName evidence="3">Type 2 lantipeptide synthetase LanM</fullName>
    </submittedName>
</protein>
<sequence length="1049" mass="120837">MNFTLQRASYIKERKLIRAGNLNQVQDRLSYWKDIFYQSEEYLTDCVQDVSHVRRDELLQLADYDSDFKLVSTDITEVEKDMNELLSKKYEDVDLPVIENEDEIAFFEFYRPFLQFATYQLQKSTKIPRTLLQSLLLNLTSQLGQISYRTLILELNVARVSDQLEGKTSEQRYTYFCQTYLKDEKVLYALYQEYSVLVRLILKKVKNWVAHIGEILQRYNQDKERIASDLFAGEELGEIKKITLNVGDAHRQGRGVAIILLNTGQQIVYKPRSFQVDIQFQQFMHWINQHMEDENPFFVMKAIDRDTHGWAQFIDPIECKSHEEVRQYYTRMGYTLALLYVLDAVDFHHENMIAHGAFPVLIDLESLFHQQERKKSNMATAYERATDALSRSVKSTGILPFLIYHRGNPKAKGIDLSGLNSDEEQIAPFKVSQIENRQSDNMKVVKEFARVKAEKNRPMINGQALHAKDYLNQIENGFTKMYIWLMQNRIKLKQRLTDFNHVQVRTIMRDTMDYGNLLTHSYHPDFLRDGLDRDLLFHRLWMTTKQRPELERIVVAEKKDMLIGDVPYFMSKPGERHLWDSEGNRLENFFGSSAMSRVVEKIDSLNEEDCQAQVHIIHMSMLASQAQHDAEMSDICTSTLQKEQAIQAEEYLTEAEKIGDYLLHRAIKGKTGDKEDLCWISTVLYNGDEYQWDISPVSGDLYNGMAGIALFYGYLAKLTGRQDFKDTAIKSLVAIRHTLSKPETLTQFLQDRTVSLGTFTGLSGSLYTLSHLADIWNSDQILQEIAKTLPILIEHIDMDQVYDVIGGVAGTLIVLLRIYKQTNNPLALEGATQCAEHLLKNVESFQQGVAWKTAFDQSPYTGFSHGTAGVIVALAQLHKIRPDHRILETIKKALQFERSYFDEKQRNWLTPTKDHAPVAWCHGAPGVLLSRVMLKEAGYQDDLLEQEIEIALDTTLRKGFGNNYSLCHGDFGQLDIIQYAAEVLEKQDLKEIAESVKQQIFINMRETGWDRGISRGVESVGLMTGLSGFGMSLLKFYEPSLVPSILRLQ</sequence>
<keyword evidence="1" id="KW-0479">Metal-binding</keyword>
<dbReference type="InterPro" id="IPR025410">
    <property type="entry name" value="Lant_dehyd"/>
</dbReference>
<evidence type="ECO:0000313" key="3">
    <source>
        <dbReference type="EMBL" id="MBD1372087.1"/>
    </source>
</evidence>
<reference evidence="3" key="1">
    <citation type="submission" date="2020-09" db="EMBL/GenBank/DDBJ databases">
        <title>A novel bacterium of genus Hazenella, isolated from South China Sea.</title>
        <authorList>
            <person name="Huang H."/>
            <person name="Mo K."/>
            <person name="Hu Y."/>
        </authorList>
    </citation>
    <scope>NUCLEOTIDE SEQUENCE</scope>
    <source>
        <strain evidence="3">IB182357</strain>
    </source>
</reference>
<keyword evidence="4" id="KW-1185">Reference proteome</keyword>
<feature type="domain" description="Lantibiotic biosynthesis protein dehydration" evidence="2">
    <location>
        <begin position="194"/>
        <end position="571"/>
    </location>
</feature>
<dbReference type="Gene3D" id="1.50.10.10">
    <property type="match status" value="1"/>
</dbReference>
<dbReference type="InterPro" id="IPR017146">
    <property type="entry name" value="Lanti_2_LanM"/>
</dbReference>
<dbReference type="SUPFAM" id="SSF158745">
    <property type="entry name" value="LanC-like"/>
    <property type="match status" value="1"/>
</dbReference>
<feature type="binding site" evidence="1">
    <location>
        <position position="921"/>
    </location>
    <ligand>
        <name>Zn(2+)</name>
        <dbReference type="ChEBI" id="CHEBI:29105"/>
    </ligand>
</feature>
<dbReference type="GO" id="GO:0031179">
    <property type="term" value="P:peptide modification"/>
    <property type="evidence" value="ECO:0007669"/>
    <property type="project" value="InterPro"/>
</dbReference>
<dbReference type="AlphaFoldDB" id="A0A926N9V4"/>
<feature type="binding site" evidence="1">
    <location>
        <position position="967"/>
    </location>
    <ligand>
        <name>Zn(2+)</name>
        <dbReference type="ChEBI" id="CHEBI:29105"/>
    </ligand>
</feature>
<evidence type="ECO:0000256" key="1">
    <source>
        <dbReference type="PIRSR" id="PIRSR607822-1"/>
    </source>
</evidence>
<dbReference type="InterPro" id="IPR012341">
    <property type="entry name" value="6hp_glycosidase-like_sf"/>
</dbReference>
<dbReference type="PIRSF" id="PIRSF037228">
    <property type="entry name" value="Lant_mod_RumM"/>
    <property type="match status" value="1"/>
</dbReference>
<dbReference type="GO" id="GO:0046872">
    <property type="term" value="F:metal ion binding"/>
    <property type="evidence" value="ECO:0007669"/>
    <property type="project" value="UniProtKB-KW"/>
</dbReference>
<gene>
    <name evidence="3" type="primary">lanM</name>
    <name evidence="3" type="ORF">IC620_06900</name>
</gene>
<dbReference type="PRINTS" id="PR01950">
    <property type="entry name" value="LANCSUPER"/>
</dbReference>
<proteinExistence type="predicted"/>
<dbReference type="PANTHER" id="PTHR12736">
    <property type="entry name" value="LANC-LIKE PROTEIN"/>
    <property type="match status" value="1"/>
</dbReference>
<organism evidence="3 4">
    <name type="scientific">Polycladospora coralii</name>
    <dbReference type="NCBI Taxonomy" id="2771432"/>
    <lineage>
        <taxon>Bacteria</taxon>
        <taxon>Bacillati</taxon>
        <taxon>Bacillota</taxon>
        <taxon>Bacilli</taxon>
        <taxon>Bacillales</taxon>
        <taxon>Thermoactinomycetaceae</taxon>
        <taxon>Polycladospora</taxon>
    </lineage>
</organism>
<dbReference type="NCBIfam" id="TIGR03897">
    <property type="entry name" value="lanti_2_LanM"/>
    <property type="match status" value="1"/>
</dbReference>
<dbReference type="RefSeq" id="WP_191141854.1">
    <property type="nucleotide sequence ID" value="NZ_JACXAH010000008.1"/>
</dbReference>
<dbReference type="SMART" id="SM01260">
    <property type="entry name" value="LANC_like"/>
    <property type="match status" value="1"/>
</dbReference>
<feature type="binding site" evidence="1">
    <location>
        <position position="968"/>
    </location>
    <ligand>
        <name>Zn(2+)</name>
        <dbReference type="ChEBI" id="CHEBI:29105"/>
    </ligand>
</feature>
<dbReference type="PANTHER" id="PTHR12736:SF7">
    <property type="entry name" value="LANC-LIKE PROTEIN 3"/>
    <property type="match status" value="1"/>
</dbReference>
<dbReference type="EMBL" id="JACXAH010000008">
    <property type="protein sequence ID" value="MBD1372087.1"/>
    <property type="molecule type" value="Genomic_DNA"/>
</dbReference>
<comment type="caution">
    <text evidence="3">The sequence shown here is derived from an EMBL/GenBank/DDBJ whole genome shotgun (WGS) entry which is preliminary data.</text>
</comment>
<dbReference type="Proteomes" id="UP000661691">
    <property type="component" value="Unassembled WGS sequence"/>
</dbReference>
<dbReference type="Pfam" id="PF13575">
    <property type="entry name" value="DUF4135"/>
    <property type="match status" value="1"/>
</dbReference>
<keyword evidence="1" id="KW-0862">Zinc</keyword>
<dbReference type="Pfam" id="PF05147">
    <property type="entry name" value="LANC_like"/>
    <property type="match status" value="1"/>
</dbReference>
<dbReference type="InterPro" id="IPR007822">
    <property type="entry name" value="LANC-like"/>
</dbReference>
<name>A0A926N9V4_9BACL</name>
<dbReference type="GO" id="GO:0005975">
    <property type="term" value="P:carbohydrate metabolic process"/>
    <property type="evidence" value="ECO:0007669"/>
    <property type="project" value="InterPro"/>
</dbReference>